<name>A0A4Q7MV84_9BACT</name>
<dbReference type="Gene3D" id="1.10.1470.10">
    <property type="entry name" value="YjbJ"/>
    <property type="match status" value="1"/>
</dbReference>
<protein>
    <recommendedName>
        <fullName evidence="3">General stress protein CsbD</fullName>
    </recommendedName>
</protein>
<evidence type="ECO:0000313" key="2">
    <source>
        <dbReference type="Proteomes" id="UP000293874"/>
    </source>
</evidence>
<proteinExistence type="predicted"/>
<accession>A0A4Q7MV84</accession>
<reference evidence="1 2" key="1">
    <citation type="submission" date="2019-02" db="EMBL/GenBank/DDBJ databases">
        <title>Genomic Encyclopedia of Type Strains, Phase IV (KMG-IV): sequencing the most valuable type-strain genomes for metagenomic binning, comparative biology and taxonomic classification.</title>
        <authorList>
            <person name="Goeker M."/>
        </authorList>
    </citation>
    <scope>NUCLEOTIDE SEQUENCE [LARGE SCALE GENOMIC DNA]</scope>
    <source>
        <strain evidence="1 2">DSM 18116</strain>
    </source>
</reference>
<dbReference type="AlphaFoldDB" id="A0A4Q7MV84"/>
<evidence type="ECO:0008006" key="3">
    <source>
        <dbReference type="Google" id="ProtNLM"/>
    </source>
</evidence>
<dbReference type="RefSeq" id="WP_130542375.1">
    <property type="nucleotide sequence ID" value="NZ_CP042431.1"/>
</dbReference>
<comment type="caution">
    <text evidence="1">The sequence shown here is derived from an EMBL/GenBank/DDBJ whole genome shotgun (WGS) entry which is preliminary data.</text>
</comment>
<dbReference type="Proteomes" id="UP000293874">
    <property type="component" value="Unassembled WGS sequence"/>
</dbReference>
<dbReference type="EMBL" id="SGXA01000002">
    <property type="protein sequence ID" value="RZS71909.1"/>
    <property type="molecule type" value="Genomic_DNA"/>
</dbReference>
<gene>
    <name evidence="1" type="ORF">EV199_3822</name>
</gene>
<dbReference type="OrthoDB" id="678790at2"/>
<dbReference type="InterPro" id="IPR036629">
    <property type="entry name" value="YjbJ_sf"/>
</dbReference>
<organism evidence="1 2">
    <name type="scientific">Pseudobacter ginsenosidimutans</name>
    <dbReference type="NCBI Taxonomy" id="661488"/>
    <lineage>
        <taxon>Bacteria</taxon>
        <taxon>Pseudomonadati</taxon>
        <taxon>Bacteroidota</taxon>
        <taxon>Chitinophagia</taxon>
        <taxon>Chitinophagales</taxon>
        <taxon>Chitinophagaceae</taxon>
        <taxon>Pseudobacter</taxon>
    </lineage>
</organism>
<evidence type="ECO:0000313" key="1">
    <source>
        <dbReference type="EMBL" id="RZS71909.1"/>
    </source>
</evidence>
<sequence length="71" mass="8322">MASFNLKPGTNWDEVKERIKERNIYLTDEDLFLEPGKEDILLKRLAEKMDRTPEQVRVYIESVSHNKDAAS</sequence>
<keyword evidence="2" id="KW-1185">Reference proteome</keyword>